<keyword evidence="1" id="KW-1133">Transmembrane helix</keyword>
<keyword evidence="1" id="KW-0812">Transmembrane</keyword>
<evidence type="ECO:0000313" key="2">
    <source>
        <dbReference type="EnsemblMetazoa" id="Aqu2.1.19800_001"/>
    </source>
</evidence>
<dbReference type="EnsemblMetazoa" id="Aqu2.1.19800_001">
    <property type="protein sequence ID" value="Aqu2.1.19800_001"/>
    <property type="gene ID" value="Aqu2.1.19800"/>
</dbReference>
<protein>
    <submittedName>
        <fullName evidence="2">Uncharacterized protein</fullName>
    </submittedName>
</protein>
<accession>A0A1X7TWN2</accession>
<dbReference type="InParanoid" id="A0A1X7TWN2"/>
<feature type="transmembrane region" description="Helical" evidence="1">
    <location>
        <begin position="286"/>
        <end position="314"/>
    </location>
</feature>
<proteinExistence type="predicted"/>
<keyword evidence="1" id="KW-0472">Membrane</keyword>
<evidence type="ECO:0000256" key="1">
    <source>
        <dbReference type="SAM" id="Phobius"/>
    </source>
</evidence>
<name>A0A1X7TWN2_AMPQE</name>
<reference evidence="2" key="1">
    <citation type="submission" date="2017-05" db="UniProtKB">
        <authorList>
            <consortium name="EnsemblMetazoa"/>
        </authorList>
    </citation>
    <scope>IDENTIFICATION</scope>
</reference>
<organism evidence="2">
    <name type="scientific">Amphimedon queenslandica</name>
    <name type="common">Sponge</name>
    <dbReference type="NCBI Taxonomy" id="400682"/>
    <lineage>
        <taxon>Eukaryota</taxon>
        <taxon>Metazoa</taxon>
        <taxon>Porifera</taxon>
        <taxon>Demospongiae</taxon>
        <taxon>Heteroscleromorpha</taxon>
        <taxon>Haplosclerida</taxon>
        <taxon>Niphatidae</taxon>
        <taxon>Amphimedon</taxon>
    </lineage>
</organism>
<dbReference type="AlphaFoldDB" id="A0A1X7TWN2"/>
<sequence length="334" mass="37233">MCSSAVRKALLVGAVLVSLASLITGITLICLVVQSPQSSTYASSYGDSESNSNQDAYVIQSELSSHQPYMINISLNGTKEELDGVKVEVDGTSENPVKVYRNLSTKISYLSGPNEIYNYNYYGGDQFIYLSLGSYLIYNFSFSGSITSNCPAKLYAFNDYENYDSFRNERPFTASSSSPCLFVNSVNSWQLKGSDKQYYVGLNISDNITLKSNISGIQYYYNTTGLSSYNFCHLSDSNRECIITRCNYFLCSGPKSNTENIFIKPNGPVTLIQMYTTPHVYGGYKFWGFIVSIVAFFCAFVCMFVCVCVCIMLLMPQKERKGYESIKSRSGSIN</sequence>